<dbReference type="InterPro" id="IPR001164">
    <property type="entry name" value="ArfGAP_dom"/>
</dbReference>
<dbReference type="OrthoDB" id="267397at2759"/>
<dbReference type="EMBL" id="MCFH01000011">
    <property type="protein sequence ID" value="ORX54190.1"/>
    <property type="molecule type" value="Genomic_DNA"/>
</dbReference>
<comment type="caution">
    <text evidence="4">The sequence shown here is derived from an EMBL/GenBank/DDBJ whole genome shotgun (WGS) entry which is preliminary data.</text>
</comment>
<evidence type="ECO:0000256" key="1">
    <source>
        <dbReference type="PROSITE-ProRule" id="PRU00288"/>
    </source>
</evidence>
<dbReference type="Proteomes" id="UP000193719">
    <property type="component" value="Unassembled WGS sequence"/>
</dbReference>
<evidence type="ECO:0000259" key="3">
    <source>
        <dbReference type="PROSITE" id="PS50115"/>
    </source>
</evidence>
<keyword evidence="1" id="KW-0862">Zinc</keyword>
<dbReference type="CDD" id="cd08204">
    <property type="entry name" value="ArfGap"/>
    <property type="match status" value="1"/>
</dbReference>
<dbReference type="Pfam" id="PF01412">
    <property type="entry name" value="ArfGap"/>
    <property type="match status" value="1"/>
</dbReference>
<feature type="domain" description="UBA" evidence="2">
    <location>
        <begin position="150"/>
        <end position="196"/>
    </location>
</feature>
<dbReference type="SUPFAM" id="SSF46934">
    <property type="entry name" value="UBA-like"/>
    <property type="match status" value="1"/>
</dbReference>
<dbReference type="GO" id="GO:0005737">
    <property type="term" value="C:cytoplasm"/>
    <property type="evidence" value="ECO:0007669"/>
    <property type="project" value="TreeGrafter"/>
</dbReference>
<dbReference type="PROSITE" id="PS50115">
    <property type="entry name" value="ARFGAP"/>
    <property type="match status" value="1"/>
</dbReference>
<dbReference type="GO" id="GO:0005096">
    <property type="term" value="F:GTPase activator activity"/>
    <property type="evidence" value="ECO:0007669"/>
    <property type="project" value="InterPro"/>
</dbReference>
<keyword evidence="1" id="KW-0479">Metal-binding</keyword>
<sequence length="257" mass="29668">MGLKIKKVPKQQKSNYKILKNFRHNTPENMYCADCGAKEPKYASVNLGVFICSKCSHLHQLLGPQVSVVKSIETDIWTAEEMQNFLIMGNANAKQIYGAVVRNRPVTLDYLRQKYDSLSFVQEENKRNSLINKRKTFFGNYNQSQASSSDVDYETKYLNEMEQLISMGFTKKKYNLKALILTKGNVQKATDLIINAQAKHQEKKTLYSTMEYNPTSQESETIEQIENMGFNIKSNTKTLLLIRKVNSFFFFLYKCVL</sequence>
<dbReference type="STRING" id="1754191.A0A1Y1VF46"/>
<dbReference type="PANTHER" id="PTHR45705">
    <property type="entry name" value="FI20236P1"/>
    <property type="match status" value="1"/>
</dbReference>
<dbReference type="PRINTS" id="PR00405">
    <property type="entry name" value="REVINTRACTNG"/>
</dbReference>
<name>A0A1Y1VF46_9FUNG</name>
<dbReference type="Gene3D" id="1.10.220.150">
    <property type="entry name" value="Arf GTPase activating protein"/>
    <property type="match status" value="1"/>
</dbReference>
<evidence type="ECO:0000313" key="4">
    <source>
        <dbReference type="EMBL" id="ORX54190.1"/>
    </source>
</evidence>
<dbReference type="InterPro" id="IPR051718">
    <property type="entry name" value="ARF_GTPase-activating"/>
</dbReference>
<keyword evidence="5" id="KW-1185">Reference proteome</keyword>
<dbReference type="PROSITE" id="PS50030">
    <property type="entry name" value="UBA"/>
    <property type="match status" value="1"/>
</dbReference>
<organism evidence="4 5">
    <name type="scientific">Piromyces finnis</name>
    <dbReference type="NCBI Taxonomy" id="1754191"/>
    <lineage>
        <taxon>Eukaryota</taxon>
        <taxon>Fungi</taxon>
        <taxon>Fungi incertae sedis</taxon>
        <taxon>Chytridiomycota</taxon>
        <taxon>Chytridiomycota incertae sedis</taxon>
        <taxon>Neocallimastigomycetes</taxon>
        <taxon>Neocallimastigales</taxon>
        <taxon>Neocallimastigaceae</taxon>
        <taxon>Piromyces</taxon>
    </lineage>
</organism>
<dbReference type="SMART" id="SM00165">
    <property type="entry name" value="UBA"/>
    <property type="match status" value="1"/>
</dbReference>
<dbReference type="InterPro" id="IPR009060">
    <property type="entry name" value="UBA-like_sf"/>
</dbReference>
<dbReference type="SUPFAM" id="SSF57863">
    <property type="entry name" value="ArfGap/RecO-like zinc finger"/>
    <property type="match status" value="1"/>
</dbReference>
<dbReference type="PANTHER" id="PTHR45705:SF1">
    <property type="entry name" value="FI20236P1"/>
    <property type="match status" value="1"/>
</dbReference>
<reference evidence="4 5" key="2">
    <citation type="submission" date="2016-08" db="EMBL/GenBank/DDBJ databases">
        <title>Pervasive Adenine N6-methylation of Active Genes in Fungi.</title>
        <authorList>
            <consortium name="DOE Joint Genome Institute"/>
            <person name="Mondo S.J."/>
            <person name="Dannebaum R.O."/>
            <person name="Kuo R.C."/>
            <person name="Labutti K."/>
            <person name="Haridas S."/>
            <person name="Kuo A."/>
            <person name="Salamov A."/>
            <person name="Ahrendt S.R."/>
            <person name="Lipzen A."/>
            <person name="Sullivan W."/>
            <person name="Andreopoulos W.B."/>
            <person name="Clum A."/>
            <person name="Lindquist E."/>
            <person name="Daum C."/>
            <person name="Ramamoorthy G.K."/>
            <person name="Gryganskyi A."/>
            <person name="Culley D."/>
            <person name="Magnuson J.K."/>
            <person name="James T.Y."/>
            <person name="O'Malley M.A."/>
            <person name="Stajich J.E."/>
            <person name="Spatafora J.W."/>
            <person name="Visel A."/>
            <person name="Grigoriev I.V."/>
        </authorList>
    </citation>
    <scope>NUCLEOTIDE SEQUENCE [LARGE SCALE GENOMIC DNA]</scope>
    <source>
        <strain evidence="5">finn</strain>
    </source>
</reference>
<evidence type="ECO:0000259" key="2">
    <source>
        <dbReference type="PROSITE" id="PS50030"/>
    </source>
</evidence>
<gene>
    <name evidence="4" type="ORF">BCR36DRAFT_283226</name>
</gene>
<dbReference type="SMART" id="SM00105">
    <property type="entry name" value="ArfGap"/>
    <property type="match status" value="1"/>
</dbReference>
<dbReference type="GO" id="GO:0008270">
    <property type="term" value="F:zinc ion binding"/>
    <property type="evidence" value="ECO:0007669"/>
    <property type="project" value="UniProtKB-KW"/>
</dbReference>
<dbReference type="InterPro" id="IPR038508">
    <property type="entry name" value="ArfGAP_dom_sf"/>
</dbReference>
<proteinExistence type="predicted"/>
<keyword evidence="1" id="KW-0863">Zinc-finger</keyword>
<dbReference type="AlphaFoldDB" id="A0A1Y1VF46"/>
<accession>A0A1Y1VF46</accession>
<evidence type="ECO:0000313" key="5">
    <source>
        <dbReference type="Proteomes" id="UP000193719"/>
    </source>
</evidence>
<dbReference type="InterPro" id="IPR015940">
    <property type="entry name" value="UBA"/>
</dbReference>
<dbReference type="Gene3D" id="1.10.8.10">
    <property type="entry name" value="DNA helicase RuvA subunit, C-terminal domain"/>
    <property type="match status" value="1"/>
</dbReference>
<dbReference type="InterPro" id="IPR037278">
    <property type="entry name" value="ARFGAP/RecO"/>
</dbReference>
<reference evidence="4 5" key="1">
    <citation type="submission" date="2016-08" db="EMBL/GenBank/DDBJ databases">
        <title>Genomes of anaerobic fungi encode conserved fungal cellulosomes for biomass hydrolysis.</title>
        <authorList>
            <consortium name="DOE Joint Genome Institute"/>
            <person name="Haitjema C.H."/>
            <person name="Gilmore S.P."/>
            <person name="Henske J.K."/>
            <person name="Solomon K.V."/>
            <person name="De Groot R."/>
            <person name="Kuo A."/>
            <person name="Mondo S.J."/>
            <person name="Salamov A.A."/>
            <person name="Labutti K."/>
            <person name="Zhao Z."/>
            <person name="Chiniquy J."/>
            <person name="Barry K."/>
            <person name="Brewer H.M."/>
            <person name="Purvine S.O."/>
            <person name="Wright A.T."/>
            <person name="Boxma B."/>
            <person name="Van Alen T."/>
            <person name="Hackstein J.H."/>
            <person name="Baker S.E."/>
            <person name="Grigoriev I.V."/>
            <person name="O'Malley M.A."/>
        </authorList>
    </citation>
    <scope>NUCLEOTIDE SEQUENCE [LARGE SCALE GENOMIC DNA]</scope>
    <source>
        <strain evidence="5">finn</strain>
    </source>
</reference>
<feature type="domain" description="Arf-GAP" evidence="3">
    <location>
        <begin position="16"/>
        <end position="97"/>
    </location>
</feature>
<protein>
    <submittedName>
        <fullName evidence="4">Arf GTPase activating protein</fullName>
    </submittedName>
</protein>